<keyword evidence="2" id="KW-1185">Reference proteome</keyword>
<organism evidence="1 2">
    <name type="scientific">Aliikangiella maris</name>
    <dbReference type="NCBI Taxonomy" id="3162458"/>
    <lineage>
        <taxon>Bacteria</taxon>
        <taxon>Pseudomonadati</taxon>
        <taxon>Pseudomonadota</taxon>
        <taxon>Gammaproteobacteria</taxon>
        <taxon>Oceanospirillales</taxon>
        <taxon>Pleioneaceae</taxon>
        <taxon>Aliikangiella</taxon>
    </lineage>
</organism>
<dbReference type="EMBL" id="JBEVCJ010000029">
    <property type="protein sequence ID" value="MET1256875.1"/>
    <property type="molecule type" value="Genomic_DNA"/>
</dbReference>
<protein>
    <submittedName>
        <fullName evidence="1">Uncharacterized protein</fullName>
    </submittedName>
</protein>
<gene>
    <name evidence="1" type="ORF">ABVT43_17165</name>
</gene>
<reference evidence="1 2" key="1">
    <citation type="submission" date="2024-06" db="EMBL/GenBank/DDBJ databases">
        <authorList>
            <person name="Li F."/>
        </authorList>
    </citation>
    <scope>NUCLEOTIDE SEQUENCE [LARGE SCALE GENOMIC DNA]</scope>
    <source>
        <strain evidence="1 2">GXAS 311</strain>
    </source>
</reference>
<dbReference type="Proteomes" id="UP001548189">
    <property type="component" value="Unassembled WGS sequence"/>
</dbReference>
<evidence type="ECO:0000313" key="1">
    <source>
        <dbReference type="EMBL" id="MET1256875.1"/>
    </source>
</evidence>
<proteinExistence type="predicted"/>
<comment type="caution">
    <text evidence="1">The sequence shown here is derived from an EMBL/GenBank/DDBJ whole genome shotgun (WGS) entry which is preliminary data.</text>
</comment>
<dbReference type="RefSeq" id="WP_353897455.1">
    <property type="nucleotide sequence ID" value="NZ_JBEVCJ010000029.1"/>
</dbReference>
<evidence type="ECO:0000313" key="2">
    <source>
        <dbReference type="Proteomes" id="UP001548189"/>
    </source>
</evidence>
<sequence length="233" mass="26381">MLDTLANKLMIKGSFYGLCLLIYSTSPCADDMEYTTVLTYKTKYLAKIGATVDTNVFQPYFEAKSKSGFYSSLWLNIPLEHGNPNKSIEVEPSIGYISHFEGWTLNTSLTLFDIENPDTLDFDGDMIGSKIRVENSMMYFEVLHYTADDNNNGLLSEIGTELKFFEKEKIFVNLSYVDGPLHFKPIIFSKVKLVRPIDNSNFSFSLELLNVIDKKSSQDVRKDGVSLGISYAF</sequence>
<accession>A0ABV2BY59</accession>
<name>A0ABV2BY59_9GAMM</name>